<reference evidence="1" key="1">
    <citation type="submission" date="2018-11" db="EMBL/GenBank/DDBJ databases">
        <authorList>
            <consortium name="Pathogen Informatics"/>
        </authorList>
    </citation>
    <scope>NUCLEOTIDE SEQUENCE</scope>
</reference>
<sequence>MSKRMPTLDRKDDNVFVATYKTDRQERWGQQRLALSSCLHAIMARKGTSTLSADSTECASFSSLPPSHSPLLIRPFHPLAIT</sequence>
<dbReference type="EMBL" id="CAAALY010291151">
    <property type="protein sequence ID" value="VEL44172.1"/>
    <property type="molecule type" value="Genomic_DNA"/>
</dbReference>
<evidence type="ECO:0000313" key="1">
    <source>
        <dbReference type="EMBL" id="VEL44172.1"/>
    </source>
</evidence>
<proteinExistence type="predicted"/>
<gene>
    <name evidence="1" type="ORF">PXEA_LOCUS37612</name>
</gene>
<protein>
    <submittedName>
        <fullName evidence="1">Uncharacterized protein</fullName>
    </submittedName>
</protein>
<dbReference type="AlphaFoldDB" id="A0A448XSU9"/>
<name>A0A448XSU9_9PLAT</name>
<comment type="caution">
    <text evidence="1">The sequence shown here is derived from an EMBL/GenBank/DDBJ whole genome shotgun (WGS) entry which is preliminary data.</text>
</comment>
<dbReference type="Proteomes" id="UP000784294">
    <property type="component" value="Unassembled WGS sequence"/>
</dbReference>
<accession>A0A448XSU9</accession>
<evidence type="ECO:0000313" key="2">
    <source>
        <dbReference type="Proteomes" id="UP000784294"/>
    </source>
</evidence>
<organism evidence="1 2">
    <name type="scientific">Protopolystoma xenopodis</name>
    <dbReference type="NCBI Taxonomy" id="117903"/>
    <lineage>
        <taxon>Eukaryota</taxon>
        <taxon>Metazoa</taxon>
        <taxon>Spiralia</taxon>
        <taxon>Lophotrochozoa</taxon>
        <taxon>Platyhelminthes</taxon>
        <taxon>Monogenea</taxon>
        <taxon>Polyopisthocotylea</taxon>
        <taxon>Polystomatidea</taxon>
        <taxon>Polystomatidae</taxon>
        <taxon>Protopolystoma</taxon>
    </lineage>
</organism>
<keyword evidence="2" id="KW-1185">Reference proteome</keyword>